<dbReference type="Gene3D" id="3.30.2130.10">
    <property type="entry name" value="VC0802-like"/>
    <property type="match status" value="1"/>
</dbReference>
<reference evidence="3" key="1">
    <citation type="submission" date="2020-11" db="EMBL/GenBank/DDBJ databases">
        <title>Sequencing the genomes of 1000 actinobacteria strains.</title>
        <authorList>
            <person name="Klenk H.-P."/>
        </authorList>
    </citation>
    <scope>NUCLEOTIDE SEQUENCE</scope>
    <source>
        <strain evidence="3">DSM 45356</strain>
    </source>
</reference>
<comment type="caution">
    <text evidence="3">The sequence shown here is derived from an EMBL/GenBank/DDBJ whole genome shotgun (WGS) entry which is preliminary data.</text>
</comment>
<protein>
    <submittedName>
        <fullName evidence="3">Uncharacterized protein</fullName>
    </submittedName>
</protein>
<feature type="domain" description="CASTOR ACT" evidence="2">
    <location>
        <begin position="70"/>
        <end position="125"/>
    </location>
</feature>
<organism evidence="3 4">
    <name type="scientific">Longispora fulva</name>
    <dbReference type="NCBI Taxonomy" id="619741"/>
    <lineage>
        <taxon>Bacteria</taxon>
        <taxon>Bacillati</taxon>
        <taxon>Actinomycetota</taxon>
        <taxon>Actinomycetes</taxon>
        <taxon>Micromonosporales</taxon>
        <taxon>Micromonosporaceae</taxon>
        <taxon>Longispora</taxon>
    </lineage>
</organism>
<evidence type="ECO:0000259" key="1">
    <source>
        <dbReference type="Pfam" id="PF10000"/>
    </source>
</evidence>
<dbReference type="SUPFAM" id="SSF55021">
    <property type="entry name" value="ACT-like"/>
    <property type="match status" value="2"/>
</dbReference>
<accession>A0A8J7GIV9</accession>
<dbReference type="InterPro" id="IPR045865">
    <property type="entry name" value="ACT-like_dom_sf"/>
</dbReference>
<proteinExistence type="predicted"/>
<evidence type="ECO:0000313" key="4">
    <source>
        <dbReference type="Proteomes" id="UP000622552"/>
    </source>
</evidence>
<dbReference type="Proteomes" id="UP000622552">
    <property type="component" value="Unassembled WGS sequence"/>
</dbReference>
<dbReference type="InterPro" id="IPR018717">
    <property type="entry name" value="DUF2241"/>
</dbReference>
<gene>
    <name evidence="3" type="ORF">IW245_003751</name>
</gene>
<dbReference type="RefSeq" id="WP_197004409.1">
    <property type="nucleotide sequence ID" value="NZ_BONS01000020.1"/>
</dbReference>
<dbReference type="AlphaFoldDB" id="A0A8J7GIV9"/>
<name>A0A8J7GIV9_9ACTN</name>
<dbReference type="InterPro" id="IPR027795">
    <property type="entry name" value="CASTOR_ACT_dom"/>
</dbReference>
<dbReference type="Pfam" id="PF13840">
    <property type="entry name" value="ACT_7"/>
    <property type="match status" value="1"/>
</dbReference>
<dbReference type="PANTHER" id="PTHR39199">
    <property type="entry name" value="BLR5128 PROTEIN"/>
    <property type="match status" value="1"/>
</dbReference>
<feature type="domain" description="DUF2241" evidence="1">
    <location>
        <begin position="3"/>
        <end position="68"/>
    </location>
</feature>
<keyword evidence="4" id="KW-1185">Reference proteome</keyword>
<evidence type="ECO:0000313" key="3">
    <source>
        <dbReference type="EMBL" id="MBG6137557.1"/>
    </source>
</evidence>
<dbReference type="EMBL" id="JADOUF010000001">
    <property type="protein sequence ID" value="MBG6137557.1"/>
    <property type="molecule type" value="Genomic_DNA"/>
</dbReference>
<sequence length="131" mass="13920">MIGERDLSRLLSGLEPEQHPGRYVFVSVPGKAPGDVHPVVTVTEDDGTTLVLTRAEADTHHLEYDLVMAWITLTVHSALDAVGLTAAVATALTGENIPCNVVAGYYHDHVFVPYDDAARAMAALRALAATG</sequence>
<evidence type="ECO:0000259" key="2">
    <source>
        <dbReference type="Pfam" id="PF13840"/>
    </source>
</evidence>
<dbReference type="Pfam" id="PF10000">
    <property type="entry name" value="ACT_3"/>
    <property type="match status" value="1"/>
</dbReference>
<dbReference type="PANTHER" id="PTHR39199:SF1">
    <property type="entry name" value="BLR5128 PROTEIN"/>
    <property type="match status" value="1"/>
</dbReference>